<dbReference type="GO" id="GO:0001522">
    <property type="term" value="P:pseudouridine synthesis"/>
    <property type="evidence" value="ECO:0007669"/>
    <property type="project" value="InterPro"/>
</dbReference>
<dbReference type="GO" id="GO:0043489">
    <property type="term" value="P:RNA stabilization"/>
    <property type="evidence" value="ECO:0007669"/>
    <property type="project" value="UniProtKB-ARBA"/>
</dbReference>
<dbReference type="InterPro" id="IPR040309">
    <property type="entry name" value="Naf1"/>
</dbReference>
<dbReference type="RefSeq" id="XP_007425806.1">
    <property type="nucleotide sequence ID" value="XM_007425744.3"/>
</dbReference>
<dbReference type="InterPro" id="IPR038664">
    <property type="entry name" value="Gar1/Naf1_Cbf5-bd_sf"/>
</dbReference>
<reference evidence="13" key="1">
    <citation type="submission" date="2025-08" db="UniProtKB">
        <authorList>
            <consortium name="RefSeq"/>
        </authorList>
    </citation>
    <scope>IDENTIFICATION</scope>
    <source>
        <tissue evidence="13">Liver</tissue>
    </source>
</reference>
<dbReference type="Pfam" id="PF04410">
    <property type="entry name" value="Gar1"/>
    <property type="match status" value="1"/>
</dbReference>
<accession>A0A9F2QUF5</accession>
<feature type="compositionally biased region" description="Polar residues" evidence="11">
    <location>
        <begin position="154"/>
        <end position="175"/>
    </location>
</feature>
<dbReference type="GO" id="GO:0005634">
    <property type="term" value="C:nucleus"/>
    <property type="evidence" value="ECO:0007669"/>
    <property type="project" value="UniProtKB-SubCell"/>
</dbReference>
<dbReference type="GO" id="GO:0005732">
    <property type="term" value="C:sno(s)RNA-containing ribonucleoprotein complex"/>
    <property type="evidence" value="ECO:0007669"/>
    <property type="project" value="InterPro"/>
</dbReference>
<keyword evidence="5" id="KW-0698">rRNA processing</keyword>
<dbReference type="CTD" id="92345"/>
<dbReference type="OrthoDB" id="21550at2759"/>
<feature type="compositionally biased region" description="Low complexity" evidence="11">
    <location>
        <begin position="419"/>
        <end position="433"/>
    </location>
</feature>
<keyword evidence="8" id="KW-0539">Nucleus</keyword>
<evidence type="ECO:0000313" key="12">
    <source>
        <dbReference type="Proteomes" id="UP000695026"/>
    </source>
</evidence>
<comment type="subcellular location">
    <subcellularLocation>
        <location evidence="1">Nucleus</location>
    </subcellularLocation>
</comment>
<feature type="compositionally biased region" description="Pro residues" evidence="11">
    <location>
        <begin position="522"/>
        <end position="533"/>
    </location>
</feature>
<evidence type="ECO:0000256" key="10">
    <source>
        <dbReference type="ARBA" id="ARBA00063185"/>
    </source>
</evidence>
<feature type="compositionally biased region" description="Low complexity" evidence="11">
    <location>
        <begin position="222"/>
        <end position="234"/>
    </location>
</feature>
<dbReference type="GeneID" id="103055286"/>
<dbReference type="InterPro" id="IPR009000">
    <property type="entry name" value="Transl_B-barrel_sf"/>
</dbReference>
<comment type="similarity">
    <text evidence="2">Belongs to the NAF1 family.</text>
</comment>
<dbReference type="Gene3D" id="2.40.10.230">
    <property type="entry name" value="Probable tRNA pseudouridine synthase domain"/>
    <property type="match status" value="1"/>
</dbReference>
<organism evidence="12 13">
    <name type="scientific">Python bivittatus</name>
    <name type="common">Burmese python</name>
    <name type="synonym">Python molurus bivittatus</name>
    <dbReference type="NCBI Taxonomy" id="176946"/>
    <lineage>
        <taxon>Eukaryota</taxon>
        <taxon>Metazoa</taxon>
        <taxon>Chordata</taxon>
        <taxon>Craniata</taxon>
        <taxon>Vertebrata</taxon>
        <taxon>Euteleostomi</taxon>
        <taxon>Lepidosauria</taxon>
        <taxon>Squamata</taxon>
        <taxon>Bifurcata</taxon>
        <taxon>Unidentata</taxon>
        <taxon>Episquamata</taxon>
        <taxon>Toxicofera</taxon>
        <taxon>Serpentes</taxon>
        <taxon>Henophidia</taxon>
        <taxon>Pythonidae</taxon>
        <taxon>Python</taxon>
    </lineage>
</organism>
<feature type="compositionally biased region" description="Basic and acidic residues" evidence="11">
    <location>
        <begin position="376"/>
        <end position="385"/>
    </location>
</feature>
<dbReference type="AlphaFoldDB" id="A0A9F2QUF5"/>
<evidence type="ECO:0000256" key="2">
    <source>
        <dbReference type="ARBA" id="ARBA00009801"/>
    </source>
</evidence>
<gene>
    <name evidence="13" type="primary">NAF1</name>
</gene>
<dbReference type="FunFam" id="2.40.10.230:FF:000002">
    <property type="entry name" value="H/ACA ribonucleoprotein complex non-core subunit NAF1"/>
    <property type="match status" value="1"/>
</dbReference>
<evidence type="ECO:0000256" key="11">
    <source>
        <dbReference type="SAM" id="MobiDB-lite"/>
    </source>
</evidence>
<sequence>MDVPSASLVDGDSGLSGSIVAEQLQTLRVACEGSPSAAPACPQGAALKDDDRVPLSPERLCGEAPANRSELPQEQPGPPWVALKGGGVEGDAPQPGPAAEEKPASPGDGNGQTSPETGGEQTCSPDEHLQAAEALSEREKEHRPPEEVKAGHQPSPSALLGSNSELKNGGLNRQTAPVRPEEQDGLSKGNPAAPGSERGSLAVESCGGLNSSSEPESDTDADSSSSLSSCSPMLSEDDDKQDKNENNSYATRKKSELSKQEPLPVEDIMIILPESVELMPFGKVSSFIEHLVIIESQKGLPPVNEDTVLFKEDRHSVGKIFEIFGPVSHPFYVLQFNSPEHIQSKGIKIKDEVYFAPSVESFTQYIFPEKLKQEKGSDASWKNDEEPPAEALDFSDDEKERAAKLQKKSQNVRRKELRSQQNNSNDNGGNYQSRRQYPSEYAGGYCRGQPTPRFSWGRSPHVSPFPRFYRQHNVTPQYYSSDYAELQKPTTFCQQQRLESMRRHQYSFPPPSFETVGSNTNFPPPPPSIPWGWPPGCTQNTYEPLLSMLSLPPPPPPPLPPPSTAPNTGSSP</sequence>
<proteinExistence type="inferred from homology"/>
<comment type="function">
    <text evidence="9">RNA-binding protein required for the maturation of box H/ACA snoRNPs complex and ribosome biogenesis. During assembly of the H/ACA snoRNPs complex, it associates with the complex and disappears during maturation of the complex and is replaced by NOLA1/GAR1 to yield mature H/ACA snoRNPs complex. Probably competes with NOLA1/GAR1 for binding with DKC1/NOLA4.</text>
</comment>
<dbReference type="KEGG" id="pbi:103055286"/>
<keyword evidence="6" id="KW-0597">Phosphoprotein</keyword>
<dbReference type="InterPro" id="IPR007504">
    <property type="entry name" value="H/ACA_rnp_Gar1/Naf1"/>
</dbReference>
<dbReference type="GO" id="GO:0006364">
    <property type="term" value="P:rRNA processing"/>
    <property type="evidence" value="ECO:0007669"/>
    <property type="project" value="UniProtKB-KW"/>
</dbReference>
<comment type="subunit">
    <text evidence="10">During assembly of the complex, component of the small nucleolar ribonucleoprotein particles containing H/ACA-type snoRNAs (H/ACA snoRNPs) which contains NOLA2/NHP2, NOLA3/NOP10, NAF1 and DKC1/NOLA4. Interacts directly with DKC1/NOLA4.</text>
</comment>
<feature type="compositionally biased region" description="Polar residues" evidence="11">
    <location>
        <begin position="111"/>
        <end position="124"/>
    </location>
</feature>
<keyword evidence="13" id="KW-0687">Ribonucleoprotein</keyword>
<evidence type="ECO:0000313" key="13">
    <source>
        <dbReference type="RefSeq" id="XP_007425806.1"/>
    </source>
</evidence>
<keyword evidence="12" id="KW-1185">Reference proteome</keyword>
<dbReference type="OMA" id="WKNDDEP"/>
<evidence type="ECO:0000256" key="3">
    <source>
        <dbReference type="ARBA" id="ARBA00021438"/>
    </source>
</evidence>
<evidence type="ECO:0000256" key="4">
    <source>
        <dbReference type="ARBA" id="ARBA00022517"/>
    </source>
</evidence>
<feature type="compositionally biased region" description="Basic and acidic residues" evidence="11">
    <location>
        <begin position="125"/>
        <end position="150"/>
    </location>
</feature>
<evidence type="ECO:0000256" key="9">
    <source>
        <dbReference type="ARBA" id="ARBA00057529"/>
    </source>
</evidence>
<feature type="region of interest" description="Disordered" evidence="11">
    <location>
        <begin position="33"/>
        <end position="258"/>
    </location>
</feature>
<dbReference type="PANTHER" id="PTHR31633">
    <property type="entry name" value="H/ACA RIBONUCLEOPROTEIN COMPLEX NON-CORE SUBUNIT NAF1"/>
    <property type="match status" value="1"/>
</dbReference>
<protein>
    <recommendedName>
        <fullName evidence="3">H/ACA ribonucleoprotein complex non-core subunit NAF1</fullName>
    </recommendedName>
</protein>
<evidence type="ECO:0000256" key="1">
    <source>
        <dbReference type="ARBA" id="ARBA00004123"/>
    </source>
</evidence>
<feature type="region of interest" description="Disordered" evidence="11">
    <location>
        <begin position="509"/>
        <end position="572"/>
    </location>
</feature>
<dbReference type="PANTHER" id="PTHR31633:SF1">
    <property type="entry name" value="H_ACA RIBONUCLEOPROTEIN COMPLEX NON-CORE SUBUNIT NAF1"/>
    <property type="match status" value="1"/>
</dbReference>
<dbReference type="GO" id="GO:0003723">
    <property type="term" value="F:RNA binding"/>
    <property type="evidence" value="ECO:0007669"/>
    <property type="project" value="UniProtKB-KW"/>
</dbReference>
<dbReference type="GO" id="GO:0000493">
    <property type="term" value="P:box H/ACA snoRNP assembly"/>
    <property type="evidence" value="ECO:0007669"/>
    <property type="project" value="InterPro"/>
</dbReference>
<keyword evidence="4" id="KW-0690">Ribosome biogenesis</keyword>
<dbReference type="Proteomes" id="UP000695026">
    <property type="component" value="Unplaced"/>
</dbReference>
<dbReference type="SUPFAM" id="SSF50447">
    <property type="entry name" value="Translation proteins"/>
    <property type="match status" value="1"/>
</dbReference>
<evidence type="ECO:0000256" key="8">
    <source>
        <dbReference type="ARBA" id="ARBA00023242"/>
    </source>
</evidence>
<evidence type="ECO:0000256" key="6">
    <source>
        <dbReference type="ARBA" id="ARBA00022553"/>
    </source>
</evidence>
<keyword evidence="7" id="KW-0694">RNA-binding</keyword>
<name>A0A9F2QUF5_PYTBI</name>
<feature type="region of interest" description="Disordered" evidence="11">
    <location>
        <begin position="376"/>
        <end position="442"/>
    </location>
</feature>
<evidence type="ECO:0000256" key="5">
    <source>
        <dbReference type="ARBA" id="ARBA00022552"/>
    </source>
</evidence>
<evidence type="ECO:0000256" key="7">
    <source>
        <dbReference type="ARBA" id="ARBA00022884"/>
    </source>
</evidence>
<feature type="compositionally biased region" description="Pro residues" evidence="11">
    <location>
        <begin position="551"/>
        <end position="564"/>
    </location>
</feature>